<keyword evidence="1 3" id="KW-0963">Cytoplasm</keyword>
<keyword evidence="3" id="KW-0539">Nucleus</keyword>
<protein>
    <recommendedName>
        <fullName evidence="2 3">Nuclear transport factor 2</fullName>
        <shortName evidence="3">NTF-2</shortName>
    </recommendedName>
</protein>
<comment type="caution">
    <text evidence="5">The sequence shown here is derived from an EMBL/GenBank/DDBJ whole genome shotgun (WGS) entry which is preliminary data.</text>
</comment>
<comment type="subcellular location">
    <subcellularLocation>
        <location evidence="3">Cytoplasm</location>
    </subcellularLocation>
    <subcellularLocation>
        <location evidence="3">Nucleus</location>
    </subcellularLocation>
</comment>
<dbReference type="PANTHER" id="PTHR12612">
    <property type="entry name" value="NUCLEAR TRANSPORT FACTOR 2"/>
    <property type="match status" value="1"/>
</dbReference>
<dbReference type="STRING" id="329046.A0A1Y2C0B8"/>
<dbReference type="GO" id="GO:0006606">
    <property type="term" value="P:protein import into nucleus"/>
    <property type="evidence" value="ECO:0007669"/>
    <property type="project" value="UniProtKB-ARBA"/>
</dbReference>
<evidence type="ECO:0000256" key="1">
    <source>
        <dbReference type="ARBA" id="ARBA00022490"/>
    </source>
</evidence>
<name>A0A1Y2C0B8_9FUNG</name>
<dbReference type="InterPro" id="IPR045875">
    <property type="entry name" value="NTF2"/>
</dbReference>
<evidence type="ECO:0000313" key="6">
    <source>
        <dbReference type="Proteomes" id="UP000193642"/>
    </source>
</evidence>
<dbReference type="GO" id="GO:0005737">
    <property type="term" value="C:cytoplasm"/>
    <property type="evidence" value="ECO:0007669"/>
    <property type="project" value="UniProtKB-SubCell"/>
</dbReference>
<dbReference type="CDD" id="cd00780">
    <property type="entry name" value="NTF2"/>
    <property type="match status" value="1"/>
</dbReference>
<dbReference type="Pfam" id="PF02136">
    <property type="entry name" value="NTF2"/>
    <property type="match status" value="1"/>
</dbReference>
<dbReference type="Gene3D" id="3.10.450.50">
    <property type="match status" value="1"/>
</dbReference>
<dbReference type="OrthoDB" id="6507044at2759"/>
<dbReference type="PROSITE" id="PS50177">
    <property type="entry name" value="NTF2_DOMAIN"/>
    <property type="match status" value="1"/>
</dbReference>
<dbReference type="GO" id="GO:0005635">
    <property type="term" value="C:nuclear envelope"/>
    <property type="evidence" value="ECO:0007669"/>
    <property type="project" value="UniProtKB-ARBA"/>
</dbReference>
<comment type="function">
    <text evidence="3">Has a role in nuclear-cytoplasmic transport of proteins and mRNAs.</text>
</comment>
<organism evidence="5 6">
    <name type="scientific">Rhizoclosmatium globosum</name>
    <dbReference type="NCBI Taxonomy" id="329046"/>
    <lineage>
        <taxon>Eukaryota</taxon>
        <taxon>Fungi</taxon>
        <taxon>Fungi incertae sedis</taxon>
        <taxon>Chytridiomycota</taxon>
        <taxon>Chytridiomycota incertae sedis</taxon>
        <taxon>Chytridiomycetes</taxon>
        <taxon>Chytridiales</taxon>
        <taxon>Chytriomycetaceae</taxon>
        <taxon>Rhizoclosmatium</taxon>
    </lineage>
</organism>
<evidence type="ECO:0000313" key="5">
    <source>
        <dbReference type="EMBL" id="ORY40478.1"/>
    </source>
</evidence>
<dbReference type="GO" id="GO:0051028">
    <property type="term" value="P:mRNA transport"/>
    <property type="evidence" value="ECO:0007669"/>
    <property type="project" value="UniProtKB-UniRule"/>
</dbReference>
<evidence type="ECO:0000259" key="4">
    <source>
        <dbReference type="PROSITE" id="PS50177"/>
    </source>
</evidence>
<proteinExistence type="predicted"/>
<accession>A0A1Y2C0B8</accession>
<keyword evidence="3" id="KW-0653">Protein transport</keyword>
<keyword evidence="3" id="KW-0813">Transport</keyword>
<dbReference type="InterPro" id="IPR018222">
    <property type="entry name" value="Nuclear_transport_factor_2_euk"/>
</dbReference>
<dbReference type="InterPro" id="IPR002075">
    <property type="entry name" value="NTF2_dom"/>
</dbReference>
<evidence type="ECO:0000256" key="3">
    <source>
        <dbReference type="RuleBase" id="RU369002"/>
    </source>
</evidence>
<gene>
    <name evidence="5" type="ORF">BCR33DRAFT_719455</name>
</gene>
<dbReference type="InterPro" id="IPR032710">
    <property type="entry name" value="NTF2-like_dom_sf"/>
</dbReference>
<feature type="domain" description="NTF2" evidence="4">
    <location>
        <begin position="6"/>
        <end position="121"/>
    </location>
</feature>
<sequence>MSVDQIAKGFTEFYYNAFDTNRAGLAPLYRDMSMLTYEDKQFTGVQNIVGHLAALPFQRIKHVITKCDAQPSHPTNGSILITVMGQLQFDDSPAPMNFVQTFHLYPEGGGNYFVFNDIFRLVLH</sequence>
<evidence type="ECO:0000256" key="2">
    <source>
        <dbReference type="ARBA" id="ARBA00026247"/>
    </source>
</evidence>
<dbReference type="Proteomes" id="UP000193642">
    <property type="component" value="Unassembled WGS sequence"/>
</dbReference>
<reference evidence="5 6" key="1">
    <citation type="submission" date="2016-07" db="EMBL/GenBank/DDBJ databases">
        <title>Pervasive Adenine N6-methylation of Active Genes in Fungi.</title>
        <authorList>
            <consortium name="DOE Joint Genome Institute"/>
            <person name="Mondo S.J."/>
            <person name="Dannebaum R.O."/>
            <person name="Kuo R.C."/>
            <person name="Labutti K."/>
            <person name="Haridas S."/>
            <person name="Kuo A."/>
            <person name="Salamov A."/>
            <person name="Ahrendt S.R."/>
            <person name="Lipzen A."/>
            <person name="Sullivan W."/>
            <person name="Andreopoulos W.B."/>
            <person name="Clum A."/>
            <person name="Lindquist E."/>
            <person name="Daum C."/>
            <person name="Ramamoorthy G.K."/>
            <person name="Gryganskyi A."/>
            <person name="Culley D."/>
            <person name="Magnuson J.K."/>
            <person name="James T.Y."/>
            <person name="O'Malley M.A."/>
            <person name="Stajich J.E."/>
            <person name="Spatafora J.W."/>
            <person name="Visel A."/>
            <person name="Grigoriev I.V."/>
        </authorList>
    </citation>
    <scope>NUCLEOTIDE SEQUENCE [LARGE SCALE GENOMIC DNA]</scope>
    <source>
        <strain evidence="5 6">JEL800</strain>
    </source>
</reference>
<dbReference type="FunFam" id="3.10.450.50:FF:000005">
    <property type="entry name" value="Nuclear transport factor 2"/>
    <property type="match status" value="1"/>
</dbReference>
<dbReference type="SUPFAM" id="SSF54427">
    <property type="entry name" value="NTF2-like"/>
    <property type="match status" value="1"/>
</dbReference>
<keyword evidence="6" id="KW-1185">Reference proteome</keyword>
<dbReference type="AlphaFoldDB" id="A0A1Y2C0B8"/>
<dbReference type="EMBL" id="MCGO01000035">
    <property type="protein sequence ID" value="ORY40478.1"/>
    <property type="molecule type" value="Genomic_DNA"/>
</dbReference>